<dbReference type="RefSeq" id="WP_206104895.1">
    <property type="nucleotide sequence ID" value="NZ_CP070969.1"/>
</dbReference>
<feature type="transmembrane region" description="Helical" evidence="1">
    <location>
        <begin position="472"/>
        <end position="493"/>
    </location>
</feature>
<evidence type="ECO:0000313" key="2">
    <source>
        <dbReference type="EMBL" id="QSF47497.1"/>
    </source>
</evidence>
<dbReference type="InterPro" id="IPR043748">
    <property type="entry name" value="DUF5693"/>
</dbReference>
<feature type="transmembrane region" description="Helical" evidence="1">
    <location>
        <begin position="617"/>
        <end position="636"/>
    </location>
</feature>
<sequence>MEEWQIDLIKKWNGYIKRLLWIAVFLGVIAAMPLGYSRWMMEKTSKQIEFIFDFRDLLQIASYQPNPETFVQMQLVSMQEAGITTMSVYESTLNDLLLAGRLNIYNESQVALLQQNIPISNRNFTYVLFAGEKEENTLRPIIKKRFNKDNINVSNWTFGGRSGLILETSIENALIKTMEPDPLSLQLIHDEGFRIIPRISDQDRPFDQEATERMLANFQKLGVKRILFDGNAVKGFGDQIEKRTLYSFGDLLNKYNIGLAAIENLKNPQSGFETLANLVEYNVVRLYSLSENDAAALKPDVIADRFLLAAKDRNVRMFYLNGSVVRNQDKSEITNSLDNVYKAIASPNGAKDKISSVGFSTGEAKEFERSSPPGNKLLRAVIALGAVAIIALLIGTFFPVLLLPAFFLVLFGSVALYLYSSALVEQGLALGVGISTSTLAMIWSMKRVDIYSRKYGKLPQGFSIKRRLEISVFLFFVTTLITLLSTPFVFGLLSDITYNLRLQQFRGVSVLHTAPIALVSLYTVFFMSRSSIMNFQKILRSPITVVWVLAALAIGAVGYYYLSRTGNGGTASSLEMLLRGTMEQFFGVRPRTKEFLIAHPLLLLGFFLSIRYRAARVLIIIGTIGQLSIIDTFAHLHTPLYISGVRVLLGLGLGLIIGLILIGVWKLIEKRIVEGYNIWIGTEKWK</sequence>
<evidence type="ECO:0000256" key="1">
    <source>
        <dbReference type="SAM" id="Phobius"/>
    </source>
</evidence>
<keyword evidence="1" id="KW-0812">Transmembrane</keyword>
<organism evidence="2 3">
    <name type="scientific">Paenibacillus tianjinensis</name>
    <dbReference type="NCBI Taxonomy" id="2810347"/>
    <lineage>
        <taxon>Bacteria</taxon>
        <taxon>Bacillati</taxon>
        <taxon>Bacillota</taxon>
        <taxon>Bacilli</taxon>
        <taxon>Bacillales</taxon>
        <taxon>Paenibacillaceae</taxon>
        <taxon>Paenibacillus</taxon>
    </lineage>
</organism>
<gene>
    <name evidence="2" type="ORF">JRJ22_13565</name>
</gene>
<feature type="transmembrane region" description="Helical" evidence="1">
    <location>
        <begin position="538"/>
        <end position="562"/>
    </location>
</feature>
<reference evidence="2 3" key="1">
    <citation type="submission" date="2021-02" db="EMBL/GenBank/DDBJ databases">
        <title>Paenibacillus tianjinensis sp. nov.</title>
        <authorList>
            <person name="Liu H."/>
        </authorList>
    </citation>
    <scope>NUCLEOTIDE SEQUENCE [LARGE SCALE GENOMIC DNA]</scope>
    <source>
        <strain evidence="2 3">TB2019</strain>
    </source>
</reference>
<feature type="transmembrane region" description="Helical" evidence="1">
    <location>
        <begin position="595"/>
        <end position="610"/>
    </location>
</feature>
<feature type="transmembrane region" description="Helical" evidence="1">
    <location>
        <begin position="505"/>
        <end position="526"/>
    </location>
</feature>
<accession>A0ABX7LHH0</accession>
<feature type="transmembrane region" description="Helical" evidence="1">
    <location>
        <begin position="426"/>
        <end position="445"/>
    </location>
</feature>
<protein>
    <submittedName>
        <fullName evidence="2">Uncharacterized protein</fullName>
    </submittedName>
</protein>
<evidence type="ECO:0000313" key="3">
    <source>
        <dbReference type="Proteomes" id="UP000663452"/>
    </source>
</evidence>
<proteinExistence type="predicted"/>
<keyword evidence="1" id="KW-1133">Transmembrane helix</keyword>
<feature type="transmembrane region" description="Helical" evidence="1">
    <location>
        <begin position="648"/>
        <end position="668"/>
    </location>
</feature>
<keyword evidence="3" id="KW-1185">Reference proteome</keyword>
<dbReference type="EMBL" id="CP070969">
    <property type="protein sequence ID" value="QSF47497.1"/>
    <property type="molecule type" value="Genomic_DNA"/>
</dbReference>
<dbReference type="Proteomes" id="UP000663452">
    <property type="component" value="Chromosome"/>
</dbReference>
<dbReference type="Pfam" id="PF18949">
    <property type="entry name" value="DUF5693"/>
    <property type="match status" value="1"/>
</dbReference>
<feature type="transmembrane region" description="Helical" evidence="1">
    <location>
        <begin position="20"/>
        <end position="39"/>
    </location>
</feature>
<keyword evidence="1" id="KW-0472">Membrane</keyword>
<name>A0ABX7LHH0_9BACL</name>